<protein>
    <submittedName>
        <fullName evidence="1">Uncharacterized protein</fullName>
    </submittedName>
</protein>
<dbReference type="EMBL" id="CP029192">
    <property type="protein sequence ID" value="QES33276.1"/>
    <property type="molecule type" value="Genomic_DNA"/>
</dbReference>
<reference evidence="1 2" key="1">
    <citation type="submission" date="2018-05" db="EMBL/GenBank/DDBJ databases">
        <title>Streptomyces venezuelae.</title>
        <authorList>
            <person name="Kim W."/>
            <person name="Lee N."/>
            <person name="Cho B.-K."/>
        </authorList>
    </citation>
    <scope>NUCLEOTIDE SEQUENCE [LARGE SCALE GENOMIC DNA]</scope>
    <source>
        <strain evidence="1 2">ATCC 14584</strain>
    </source>
</reference>
<name>A0A5P2BS13_STRVZ</name>
<dbReference type="Proteomes" id="UP000322927">
    <property type="component" value="Chromosome"/>
</dbReference>
<gene>
    <name evidence="1" type="ORF">DEJ48_07600</name>
</gene>
<evidence type="ECO:0000313" key="2">
    <source>
        <dbReference type="Proteomes" id="UP000322927"/>
    </source>
</evidence>
<organism evidence="1 2">
    <name type="scientific">Streptomyces venezuelae</name>
    <dbReference type="NCBI Taxonomy" id="54571"/>
    <lineage>
        <taxon>Bacteria</taxon>
        <taxon>Bacillati</taxon>
        <taxon>Actinomycetota</taxon>
        <taxon>Actinomycetes</taxon>
        <taxon>Kitasatosporales</taxon>
        <taxon>Streptomycetaceae</taxon>
        <taxon>Streptomyces</taxon>
    </lineage>
</organism>
<evidence type="ECO:0000313" key="1">
    <source>
        <dbReference type="EMBL" id="QES33276.1"/>
    </source>
</evidence>
<accession>A0A5P2BS13</accession>
<sequence length="66" mass="7684">MKLMLLRWLLDPVTSLLAVRLRAQSHGRMSYEAAWRLARVSRHPDEMGYRLHGHLPEDPTEVPKPP</sequence>
<proteinExistence type="predicted"/>
<dbReference type="OrthoDB" id="4264991at2"/>
<dbReference type="AlphaFoldDB" id="A0A5P2BS13"/>